<accession>A0AAN9XK94</accession>
<comment type="caution">
    <text evidence="2">The sequence shown here is derived from an EMBL/GenBank/DDBJ whole genome shotgun (WGS) entry which is preliminary data.</text>
</comment>
<feature type="compositionally biased region" description="Basic and acidic residues" evidence="1">
    <location>
        <begin position="38"/>
        <end position="48"/>
    </location>
</feature>
<evidence type="ECO:0000256" key="1">
    <source>
        <dbReference type="SAM" id="MobiDB-lite"/>
    </source>
</evidence>
<dbReference type="Proteomes" id="UP001386955">
    <property type="component" value="Unassembled WGS sequence"/>
</dbReference>
<keyword evidence="3" id="KW-1185">Reference proteome</keyword>
<dbReference type="EMBL" id="JAYMYS010000004">
    <property type="protein sequence ID" value="KAK7395291.1"/>
    <property type="molecule type" value="Genomic_DNA"/>
</dbReference>
<evidence type="ECO:0000313" key="2">
    <source>
        <dbReference type="EMBL" id="KAK7395291.1"/>
    </source>
</evidence>
<feature type="compositionally biased region" description="Polar residues" evidence="1">
    <location>
        <begin position="49"/>
        <end position="67"/>
    </location>
</feature>
<protein>
    <submittedName>
        <fullName evidence="2">Uncharacterized protein</fullName>
    </submittedName>
</protein>
<name>A0AAN9XK94_PSOTE</name>
<gene>
    <name evidence="2" type="ORF">VNO78_15842</name>
</gene>
<organism evidence="2 3">
    <name type="scientific">Psophocarpus tetragonolobus</name>
    <name type="common">Winged bean</name>
    <name type="synonym">Dolichos tetragonolobus</name>
    <dbReference type="NCBI Taxonomy" id="3891"/>
    <lineage>
        <taxon>Eukaryota</taxon>
        <taxon>Viridiplantae</taxon>
        <taxon>Streptophyta</taxon>
        <taxon>Embryophyta</taxon>
        <taxon>Tracheophyta</taxon>
        <taxon>Spermatophyta</taxon>
        <taxon>Magnoliopsida</taxon>
        <taxon>eudicotyledons</taxon>
        <taxon>Gunneridae</taxon>
        <taxon>Pentapetalae</taxon>
        <taxon>rosids</taxon>
        <taxon>fabids</taxon>
        <taxon>Fabales</taxon>
        <taxon>Fabaceae</taxon>
        <taxon>Papilionoideae</taxon>
        <taxon>50 kb inversion clade</taxon>
        <taxon>NPAAA clade</taxon>
        <taxon>indigoferoid/millettioid clade</taxon>
        <taxon>Phaseoleae</taxon>
        <taxon>Psophocarpus</taxon>
    </lineage>
</organism>
<reference evidence="2 3" key="1">
    <citation type="submission" date="2024-01" db="EMBL/GenBank/DDBJ databases">
        <title>The genomes of 5 underutilized Papilionoideae crops provide insights into root nodulation and disease resistanc.</title>
        <authorList>
            <person name="Jiang F."/>
        </authorList>
    </citation>
    <scope>NUCLEOTIDE SEQUENCE [LARGE SCALE GENOMIC DNA]</scope>
    <source>
        <strain evidence="2">DUOXIRENSHENG_FW03</strain>
        <tissue evidence="2">Leaves</tissue>
    </source>
</reference>
<feature type="region of interest" description="Disordered" evidence="1">
    <location>
        <begin position="38"/>
        <end position="67"/>
    </location>
</feature>
<sequence length="67" mass="7875">MNVSFKTAMLLAVNRHLIQWRKVLEHLQLGRIFRNLSSEREERREEKQSWSLSSMSFTSIPATSLQA</sequence>
<dbReference type="AlphaFoldDB" id="A0AAN9XK94"/>
<evidence type="ECO:0000313" key="3">
    <source>
        <dbReference type="Proteomes" id="UP001386955"/>
    </source>
</evidence>
<proteinExistence type="predicted"/>